<evidence type="ECO:0000256" key="1">
    <source>
        <dbReference type="SAM" id="MobiDB-lite"/>
    </source>
</evidence>
<accession>A0ABT0GLL9</accession>
<name>A0ABT0GLL9_9GAMM</name>
<gene>
    <name evidence="2" type="ORF">M0G41_17440</name>
</gene>
<organism evidence="2 3">
    <name type="scientific">Pseudomarimonas salicorniae</name>
    <dbReference type="NCBI Taxonomy" id="2933270"/>
    <lineage>
        <taxon>Bacteria</taxon>
        <taxon>Pseudomonadati</taxon>
        <taxon>Pseudomonadota</taxon>
        <taxon>Gammaproteobacteria</taxon>
        <taxon>Lysobacterales</taxon>
        <taxon>Lysobacteraceae</taxon>
        <taxon>Pseudomarimonas</taxon>
    </lineage>
</organism>
<feature type="region of interest" description="Disordered" evidence="1">
    <location>
        <begin position="40"/>
        <end position="72"/>
    </location>
</feature>
<dbReference type="EMBL" id="JALNMH010000018">
    <property type="protein sequence ID" value="MCK7595445.1"/>
    <property type="molecule type" value="Genomic_DNA"/>
</dbReference>
<dbReference type="RefSeq" id="WP_248211394.1">
    <property type="nucleotide sequence ID" value="NZ_JALNMH010000018.1"/>
</dbReference>
<evidence type="ECO:0008006" key="4">
    <source>
        <dbReference type="Google" id="ProtNLM"/>
    </source>
</evidence>
<evidence type="ECO:0000313" key="3">
    <source>
        <dbReference type="Proteomes" id="UP001431449"/>
    </source>
</evidence>
<feature type="compositionally biased region" description="Low complexity" evidence="1">
    <location>
        <begin position="57"/>
        <end position="72"/>
    </location>
</feature>
<evidence type="ECO:0000313" key="2">
    <source>
        <dbReference type="EMBL" id="MCK7595445.1"/>
    </source>
</evidence>
<sequence length="163" mass="16881">MSMYPVVKSGLRLAVLACLVASVAGCSWFRGKSGYELAPESRPLAIPPDLDTPPQDPTLSIPEPSGVAPRAPVAPSAAFTVADSRDSALRRLGLALERLEGVEVTGSAQALGAYNVRFEGEDFLVRVVESGGSTRIEAVGANGAVINTGPAGKLLGLLRQRLG</sequence>
<reference evidence="2" key="1">
    <citation type="submission" date="2022-04" db="EMBL/GenBank/DDBJ databases">
        <title>Lysobacter sp. CAU 1642 isolated from sea sand.</title>
        <authorList>
            <person name="Kim W."/>
        </authorList>
    </citation>
    <scope>NUCLEOTIDE SEQUENCE</scope>
    <source>
        <strain evidence="2">CAU 1642</strain>
    </source>
</reference>
<protein>
    <recommendedName>
        <fullName evidence="4">Beta-barrel assembly machine subunit BamC</fullName>
    </recommendedName>
</protein>
<proteinExistence type="predicted"/>
<comment type="caution">
    <text evidence="2">The sequence shown here is derived from an EMBL/GenBank/DDBJ whole genome shotgun (WGS) entry which is preliminary data.</text>
</comment>
<dbReference type="Proteomes" id="UP001431449">
    <property type="component" value="Unassembled WGS sequence"/>
</dbReference>
<keyword evidence="3" id="KW-1185">Reference proteome</keyword>